<feature type="transmembrane region" description="Helical" evidence="2">
    <location>
        <begin position="275"/>
        <end position="295"/>
    </location>
</feature>
<organism evidence="3 4">
    <name type="scientific">Roseibium album</name>
    <dbReference type="NCBI Taxonomy" id="311410"/>
    <lineage>
        <taxon>Bacteria</taxon>
        <taxon>Pseudomonadati</taxon>
        <taxon>Pseudomonadota</taxon>
        <taxon>Alphaproteobacteria</taxon>
        <taxon>Hyphomicrobiales</taxon>
        <taxon>Stappiaceae</taxon>
        <taxon>Roseibium</taxon>
    </lineage>
</organism>
<name>A0A0M6ZGR2_9HYPH</name>
<dbReference type="OrthoDB" id="8221452at2"/>
<evidence type="ECO:0000313" key="3">
    <source>
        <dbReference type="EMBL" id="CTQ78231.1"/>
    </source>
</evidence>
<protein>
    <submittedName>
        <fullName evidence="3">Spermidine synthase</fullName>
    </submittedName>
</protein>
<dbReference type="Proteomes" id="UP000049983">
    <property type="component" value="Unassembled WGS sequence"/>
</dbReference>
<dbReference type="Gene3D" id="3.40.50.150">
    <property type="entry name" value="Vaccinia Virus protein VP39"/>
    <property type="match status" value="1"/>
</dbReference>
<sequence>MQQTRQPSLSRGESGSLGIALPVLQLFAGTLFLSAFLLFSVQPFFSKLVLPKLGGSPGVWSVAMVFFQSVLLLGYTYAHILTRYLQTRRAILVHAVVLLSACVFLPLGIASGWDTPPVQHQEIWLLGLFAVSVGLPFFAVSANAPLLQAWFTQTGHRHASDPYFLYGASNIGSFASLYLYILVLEPALALGTQSLLWTAGYFMLVIAILLCGASVFKQSDTVSDHPGGSSNADDAATDQRIPAKQILVYLGLAAVPSALTIALTAHIAVDIASAPFMWVVPLSLFLLTFVIAFKNKPLISVDFLSNLLPWTAIIAAAVIFLPKLLPLTFGLGANLLIYFITVLFCHARLYQLRPHASQLTAFYLWMSVGGVLGGIFAGLVAPNIFNWVAEYPMLMLSALFLLPLKGGATSRSVFWTITAGSVLAFAFWAAATRGLIPELKGHEIVTLSIIGLITLAAIVQLKWQAVSHVLLVLTVPFALLLQLHPSVVHSERSFFGVIKVKDTDNGLHRRMVHGTTVHGSIAMSAFEPDVGTGNPEPLAYYHETGEMADTLNAARVAAGGTLLHAGIVGLGTGSFLCHMQPSEEWAVYEIDKSVIDVASNPAYFRFISDCGPQAKMVLGDARLTLEAEPDGKFDYLLIDAFSSDSIPVHLMTREAIDLFFSKLSENGLLALHISNRYLELASVLAAIAEVDGYELRFAEFSAAEDKTKPDQVFGANVMVLAREEADFGPLLENSRWNTVSAGDTRPWTDDYSNIVGAIVRHEFR</sequence>
<feature type="transmembrane region" description="Helical" evidence="2">
    <location>
        <begin position="246"/>
        <end position="269"/>
    </location>
</feature>
<keyword evidence="2" id="KW-0472">Membrane</keyword>
<evidence type="ECO:0000256" key="2">
    <source>
        <dbReference type="SAM" id="Phobius"/>
    </source>
</evidence>
<dbReference type="NCBIfam" id="NF037959">
    <property type="entry name" value="MFS_SpdSyn"/>
    <property type="match status" value="1"/>
</dbReference>
<feature type="transmembrane region" description="Helical" evidence="2">
    <location>
        <begin position="307"/>
        <end position="325"/>
    </location>
</feature>
<feature type="transmembrane region" description="Helical" evidence="2">
    <location>
        <begin position="331"/>
        <end position="350"/>
    </location>
</feature>
<proteinExistence type="predicted"/>
<feature type="transmembrane region" description="Helical" evidence="2">
    <location>
        <begin position="195"/>
        <end position="216"/>
    </location>
</feature>
<reference evidence="4" key="1">
    <citation type="submission" date="2015-07" db="EMBL/GenBank/DDBJ databases">
        <authorList>
            <person name="Rodrigo-Torres Lidia"/>
            <person name="Arahal R.David."/>
        </authorList>
    </citation>
    <scope>NUCLEOTIDE SEQUENCE [LARGE SCALE GENOMIC DNA]</scope>
    <source>
        <strain evidence="4">CECT 5096</strain>
    </source>
</reference>
<feature type="transmembrane region" description="Helical" evidence="2">
    <location>
        <begin position="163"/>
        <end position="183"/>
    </location>
</feature>
<keyword evidence="2" id="KW-1133">Transmembrane helix</keyword>
<dbReference type="EMBL" id="CXWC01000015">
    <property type="protein sequence ID" value="CTQ78231.1"/>
    <property type="molecule type" value="Genomic_DNA"/>
</dbReference>
<feature type="transmembrane region" description="Helical" evidence="2">
    <location>
        <begin position="123"/>
        <end position="151"/>
    </location>
</feature>
<evidence type="ECO:0000313" key="4">
    <source>
        <dbReference type="Proteomes" id="UP000049983"/>
    </source>
</evidence>
<keyword evidence="2" id="KW-0812">Transmembrane</keyword>
<dbReference type="RefSeq" id="WP_055119924.1">
    <property type="nucleotide sequence ID" value="NZ_CXWA01000009.1"/>
</dbReference>
<dbReference type="AlphaFoldDB" id="A0A0M6ZGR2"/>
<feature type="transmembrane region" description="Helical" evidence="2">
    <location>
        <begin position="443"/>
        <end position="459"/>
    </location>
</feature>
<dbReference type="InterPro" id="IPR029063">
    <property type="entry name" value="SAM-dependent_MTases_sf"/>
</dbReference>
<feature type="transmembrane region" description="Helical" evidence="2">
    <location>
        <begin position="90"/>
        <end position="111"/>
    </location>
</feature>
<feature type="transmembrane region" description="Helical" evidence="2">
    <location>
        <begin position="412"/>
        <end position="431"/>
    </location>
</feature>
<gene>
    <name evidence="3" type="ORF">LA5096_05516</name>
</gene>
<feature type="transmembrane region" description="Helical" evidence="2">
    <location>
        <begin position="20"/>
        <end position="39"/>
    </location>
</feature>
<accession>A0A0M6ZGR2</accession>
<dbReference type="PANTHER" id="PTHR43317">
    <property type="entry name" value="THERMOSPERMINE SYNTHASE ACAULIS5"/>
    <property type="match status" value="1"/>
</dbReference>
<dbReference type="PANTHER" id="PTHR43317:SF1">
    <property type="entry name" value="THERMOSPERMINE SYNTHASE ACAULIS5"/>
    <property type="match status" value="1"/>
</dbReference>
<feature type="transmembrane region" description="Helical" evidence="2">
    <location>
        <begin position="465"/>
        <end position="483"/>
    </location>
</feature>
<feature type="transmembrane region" description="Helical" evidence="2">
    <location>
        <begin position="59"/>
        <end position="78"/>
    </location>
</feature>
<dbReference type="GO" id="GO:0006596">
    <property type="term" value="P:polyamine biosynthetic process"/>
    <property type="evidence" value="ECO:0007669"/>
    <property type="project" value="UniProtKB-KW"/>
</dbReference>
<feature type="transmembrane region" description="Helical" evidence="2">
    <location>
        <begin position="362"/>
        <end position="385"/>
    </location>
</feature>
<dbReference type="STRING" id="311410.LA5095_04941"/>
<evidence type="ECO:0000256" key="1">
    <source>
        <dbReference type="ARBA" id="ARBA00023115"/>
    </source>
</evidence>
<keyword evidence="4" id="KW-1185">Reference proteome</keyword>
<dbReference type="SUPFAM" id="SSF53335">
    <property type="entry name" value="S-adenosyl-L-methionine-dependent methyltransferases"/>
    <property type="match status" value="1"/>
</dbReference>
<dbReference type="GeneID" id="97672762"/>
<keyword evidence="1" id="KW-0620">Polyamine biosynthesis</keyword>